<proteinExistence type="predicted"/>
<keyword evidence="1" id="KW-0812">Transmembrane</keyword>
<dbReference type="AlphaFoldDB" id="A0A8X6NUJ8"/>
<organism evidence="2 3">
    <name type="scientific">Nephila pilipes</name>
    <name type="common">Giant wood spider</name>
    <name type="synonym">Nephila maculata</name>
    <dbReference type="NCBI Taxonomy" id="299642"/>
    <lineage>
        <taxon>Eukaryota</taxon>
        <taxon>Metazoa</taxon>
        <taxon>Ecdysozoa</taxon>
        <taxon>Arthropoda</taxon>
        <taxon>Chelicerata</taxon>
        <taxon>Arachnida</taxon>
        <taxon>Araneae</taxon>
        <taxon>Araneomorphae</taxon>
        <taxon>Entelegynae</taxon>
        <taxon>Araneoidea</taxon>
        <taxon>Nephilidae</taxon>
        <taxon>Nephila</taxon>
    </lineage>
</organism>
<evidence type="ECO:0000313" key="2">
    <source>
        <dbReference type="EMBL" id="GFT33926.1"/>
    </source>
</evidence>
<comment type="caution">
    <text evidence="2">The sequence shown here is derived from an EMBL/GenBank/DDBJ whole genome shotgun (WGS) entry which is preliminary data.</text>
</comment>
<protein>
    <submittedName>
        <fullName evidence="2">Uncharacterized protein</fullName>
    </submittedName>
</protein>
<keyword evidence="1" id="KW-1133">Transmembrane helix</keyword>
<gene>
    <name evidence="2" type="ORF">NPIL_430111</name>
</gene>
<keyword evidence="3" id="KW-1185">Reference proteome</keyword>
<evidence type="ECO:0000313" key="3">
    <source>
        <dbReference type="Proteomes" id="UP000887013"/>
    </source>
</evidence>
<accession>A0A8X6NUJ8</accession>
<dbReference type="Proteomes" id="UP000887013">
    <property type="component" value="Unassembled WGS sequence"/>
</dbReference>
<evidence type="ECO:0000256" key="1">
    <source>
        <dbReference type="SAM" id="Phobius"/>
    </source>
</evidence>
<keyword evidence="1" id="KW-0472">Membrane</keyword>
<feature type="transmembrane region" description="Helical" evidence="1">
    <location>
        <begin position="28"/>
        <end position="53"/>
    </location>
</feature>
<dbReference type="EMBL" id="BMAW01061997">
    <property type="protein sequence ID" value="GFT33926.1"/>
    <property type="molecule type" value="Genomic_DNA"/>
</dbReference>
<sequence length="98" mass="10765">MLSACAVKEMDALDDELATPLNLVSYPVISFAGSAMKHVFVYLLILTFMMGALQAEPSVKERDKNGTKTKRDVKDVSGGNKIRRIARDGGLLDIFRFG</sequence>
<reference evidence="2" key="1">
    <citation type="submission" date="2020-08" db="EMBL/GenBank/DDBJ databases">
        <title>Multicomponent nature underlies the extraordinary mechanical properties of spider dragline silk.</title>
        <authorList>
            <person name="Kono N."/>
            <person name="Nakamura H."/>
            <person name="Mori M."/>
            <person name="Yoshida Y."/>
            <person name="Ohtoshi R."/>
            <person name="Malay A.D."/>
            <person name="Moran D.A.P."/>
            <person name="Tomita M."/>
            <person name="Numata K."/>
            <person name="Arakawa K."/>
        </authorList>
    </citation>
    <scope>NUCLEOTIDE SEQUENCE</scope>
</reference>
<name>A0A8X6NUJ8_NEPPI</name>